<sequence length="78" mass="8873">SEKSLRTLLSSELFCNQVAEQSESGAEGSSFEFTGELFKPLPWSVTTKHGMPQEFEKFLDRKKYAIINVPPNFIFKAK</sequence>
<proteinExistence type="predicted"/>
<dbReference type="AlphaFoldDB" id="A0AA38CS26"/>
<organism evidence="2 3">
    <name type="scientific">Taxus chinensis</name>
    <name type="common">Chinese yew</name>
    <name type="synonym">Taxus wallichiana var. chinensis</name>
    <dbReference type="NCBI Taxonomy" id="29808"/>
    <lineage>
        <taxon>Eukaryota</taxon>
        <taxon>Viridiplantae</taxon>
        <taxon>Streptophyta</taxon>
        <taxon>Embryophyta</taxon>
        <taxon>Tracheophyta</taxon>
        <taxon>Spermatophyta</taxon>
        <taxon>Pinopsida</taxon>
        <taxon>Pinidae</taxon>
        <taxon>Conifers II</taxon>
        <taxon>Cupressales</taxon>
        <taxon>Taxaceae</taxon>
        <taxon>Taxus</taxon>
    </lineage>
</organism>
<evidence type="ECO:0000313" key="3">
    <source>
        <dbReference type="Proteomes" id="UP000824469"/>
    </source>
</evidence>
<gene>
    <name evidence="2" type="ORF">KI387_013221</name>
    <name evidence="1" type="ORF">KI387_042833</name>
</gene>
<reference evidence="2 3" key="1">
    <citation type="journal article" date="2021" name="Nat. Plants">
        <title>The Taxus genome provides insights into paclitaxel biosynthesis.</title>
        <authorList>
            <person name="Xiong X."/>
            <person name="Gou J."/>
            <person name="Liao Q."/>
            <person name="Li Y."/>
            <person name="Zhou Q."/>
            <person name="Bi G."/>
            <person name="Li C."/>
            <person name="Du R."/>
            <person name="Wang X."/>
            <person name="Sun T."/>
            <person name="Guo L."/>
            <person name="Liang H."/>
            <person name="Lu P."/>
            <person name="Wu Y."/>
            <person name="Zhang Z."/>
            <person name="Ro D.K."/>
            <person name="Shang Y."/>
            <person name="Huang S."/>
            <person name="Yan J."/>
        </authorList>
    </citation>
    <scope>NUCLEOTIDE SEQUENCE [LARGE SCALE GENOMIC DNA]</scope>
    <source>
        <strain evidence="2">Ta-2019</strain>
    </source>
</reference>
<dbReference type="EMBL" id="JAHRHJ020003311">
    <property type="protein sequence ID" value="KAH9291979.1"/>
    <property type="molecule type" value="Genomic_DNA"/>
</dbReference>
<evidence type="ECO:0000313" key="2">
    <source>
        <dbReference type="EMBL" id="KAH9301638.1"/>
    </source>
</evidence>
<accession>A0AA38CS26</accession>
<comment type="caution">
    <text evidence="2">The sequence shown here is derived from an EMBL/GenBank/DDBJ whole genome shotgun (WGS) entry which is preliminary data.</text>
</comment>
<name>A0AA38CS26_TAXCH</name>
<dbReference type="EMBL" id="JAHRHJ020000009">
    <property type="protein sequence ID" value="KAH9301638.1"/>
    <property type="molecule type" value="Genomic_DNA"/>
</dbReference>
<feature type="non-terminal residue" evidence="2">
    <location>
        <position position="78"/>
    </location>
</feature>
<evidence type="ECO:0000313" key="1">
    <source>
        <dbReference type="EMBL" id="KAH9291979.1"/>
    </source>
</evidence>
<protein>
    <submittedName>
        <fullName evidence="2">Uncharacterized protein</fullName>
    </submittedName>
</protein>
<feature type="non-terminal residue" evidence="2">
    <location>
        <position position="1"/>
    </location>
</feature>
<dbReference type="Proteomes" id="UP000824469">
    <property type="component" value="Unassembled WGS sequence"/>
</dbReference>
<keyword evidence="3" id="KW-1185">Reference proteome</keyword>